<protein>
    <recommendedName>
        <fullName evidence="3">MalT-like TPR region domain-containing protein</fullName>
    </recommendedName>
</protein>
<dbReference type="STRING" id="710685.MycrhN_0572"/>
<dbReference type="Proteomes" id="UP000005442">
    <property type="component" value="Chromosome"/>
</dbReference>
<dbReference type="OrthoDB" id="4377297at2"/>
<evidence type="ECO:0008006" key="3">
    <source>
        <dbReference type="Google" id="ProtNLM"/>
    </source>
</evidence>
<dbReference type="EMBL" id="CP003169">
    <property type="protein sequence ID" value="AEV71210.1"/>
    <property type="molecule type" value="Genomic_DNA"/>
</dbReference>
<dbReference type="RefSeq" id="WP_014209030.1">
    <property type="nucleotide sequence ID" value="NC_016604.1"/>
</dbReference>
<gene>
    <name evidence="1" type="ordered locus">MycrhN_0572</name>
</gene>
<dbReference type="HOGENOM" id="CLU_058619_1_0_11"/>
<name>G8RMB2_MYCRN</name>
<accession>G8RMB2</accession>
<dbReference type="AlphaFoldDB" id="G8RMB2"/>
<dbReference type="PATRIC" id="fig|710685.3.peg.577"/>
<organism evidence="1 2">
    <name type="scientific">Mycolicibacterium rhodesiae (strain NBB3)</name>
    <name type="common">Mycobacterium rhodesiae</name>
    <dbReference type="NCBI Taxonomy" id="710685"/>
    <lineage>
        <taxon>Bacteria</taxon>
        <taxon>Bacillati</taxon>
        <taxon>Actinomycetota</taxon>
        <taxon>Actinomycetes</taxon>
        <taxon>Mycobacteriales</taxon>
        <taxon>Mycobacteriaceae</taxon>
        <taxon>Mycolicibacterium</taxon>
    </lineage>
</organism>
<sequence length="267" mass="27389">MTTSTPTLSNIAFGDNPGRWPLPAAVTAEDLWLRAVAAGGQGRYSSAVADLELLRRRSRGSLVSLAHSTRASFLRQLGWHDRARSWDGRASALAGSDPEAGADALIGLAADALGVGRFAASARALDRAAELGAESARIGVRLAWVSAELAMGRGQGTAAVEHAQRAVAAAAAFGSARHTLKSDVVLAAALCCTGDLDGSRQVAEAALDDAEHHGMIPLRWALASLLVGIGSTTRSPAEVIAIRDGSADTVRSRGGVWATSCDGSTAS</sequence>
<dbReference type="InterPro" id="IPR011990">
    <property type="entry name" value="TPR-like_helical_dom_sf"/>
</dbReference>
<dbReference type="Gene3D" id="1.25.40.10">
    <property type="entry name" value="Tetratricopeptide repeat domain"/>
    <property type="match status" value="1"/>
</dbReference>
<proteinExistence type="predicted"/>
<dbReference type="eggNOG" id="ENOG5033TR6">
    <property type="taxonomic scope" value="Bacteria"/>
</dbReference>
<evidence type="ECO:0000313" key="2">
    <source>
        <dbReference type="Proteomes" id="UP000005442"/>
    </source>
</evidence>
<dbReference type="SUPFAM" id="SSF48452">
    <property type="entry name" value="TPR-like"/>
    <property type="match status" value="1"/>
</dbReference>
<dbReference type="KEGG" id="mrh:MycrhN_0572"/>
<keyword evidence="2" id="KW-1185">Reference proteome</keyword>
<reference evidence="1 2" key="1">
    <citation type="submission" date="2011-12" db="EMBL/GenBank/DDBJ databases">
        <title>Complete sequence of Mycobacterium rhodesiae NBB3.</title>
        <authorList>
            <consortium name="US DOE Joint Genome Institute"/>
            <person name="Lucas S."/>
            <person name="Han J."/>
            <person name="Lapidus A."/>
            <person name="Cheng J.-F."/>
            <person name="Goodwin L."/>
            <person name="Pitluck S."/>
            <person name="Peters L."/>
            <person name="Mikhailova N."/>
            <person name="Gu W."/>
            <person name="Detter J.C."/>
            <person name="Han C."/>
            <person name="Tapia R."/>
            <person name="Land M."/>
            <person name="Hauser L."/>
            <person name="Kyrpides N."/>
            <person name="Ivanova N."/>
            <person name="Pagani I."/>
            <person name="Mattes T."/>
            <person name="Holmes A."/>
            <person name="Rutledge P."/>
            <person name="Paulsen I."/>
            <person name="Coleman N."/>
            <person name="Woyke T."/>
        </authorList>
    </citation>
    <scope>NUCLEOTIDE SEQUENCE [LARGE SCALE GENOMIC DNA]</scope>
    <source>
        <strain evidence="1 2">NBB3</strain>
    </source>
</reference>
<evidence type="ECO:0000313" key="1">
    <source>
        <dbReference type="EMBL" id="AEV71210.1"/>
    </source>
</evidence>